<dbReference type="SUPFAM" id="SSF82171">
    <property type="entry name" value="DPP6 N-terminal domain-like"/>
    <property type="match status" value="1"/>
</dbReference>
<evidence type="ECO:0000313" key="2">
    <source>
        <dbReference type="EMBL" id="TQV70210.1"/>
    </source>
</evidence>
<feature type="signal peptide" evidence="1">
    <location>
        <begin position="1"/>
        <end position="30"/>
    </location>
</feature>
<dbReference type="EMBL" id="VHSG01000025">
    <property type="protein sequence ID" value="TQV70210.1"/>
    <property type="molecule type" value="Genomic_DNA"/>
</dbReference>
<reference evidence="2 3" key="1">
    <citation type="submission" date="2019-06" db="EMBL/GenBank/DDBJ databases">
        <title>Whole genome sequence for Cellvibrionaceae sp. R142.</title>
        <authorList>
            <person name="Wang G."/>
        </authorList>
    </citation>
    <scope>NUCLEOTIDE SEQUENCE [LARGE SCALE GENOMIC DNA]</scope>
    <source>
        <strain evidence="2 3">R142</strain>
    </source>
</reference>
<keyword evidence="3" id="KW-1185">Reference proteome</keyword>
<sequence>MNAIKNSATPMTRLLLCAISILCAALPLHAYSNITFEYRTKGKLVGLNHDFSSLALAQHNQLCIISGQTVKKQACFRFTHAPRSAKWSANQKFLSVVETHSTSKADSVWIIDIETQQKARLWSSRTTAAARSWPPYGNIVLHEWLDNERLLLGQGCGTECIYFNIIHTNGELSEKHTSLTVQGNKQWSESDNRLVVTGHAGALDSLVVDPLSSTPKTEQHRADCLTTQEWFRYEGALTHTQWLLSRHPCNKGTAYQVGGPLAIYDVTTNKMKTLRGGSPASVGPARTFVASLTSNDKIISVNITAIDKNIVYSAFPIPDYPTPDFITDGLDDIKPIWSRNGKYLLIPKKNILQGIEYFSGYLLSLDKKVLQPIALDIMRPQKYYFVGQQKLVIQTKDSLYFYRPNM</sequence>
<dbReference type="AlphaFoldDB" id="A0A545SZ38"/>
<gene>
    <name evidence="2" type="ORF">FKG94_22110</name>
</gene>
<dbReference type="RefSeq" id="WP_142929114.1">
    <property type="nucleotide sequence ID" value="NZ_ML660103.1"/>
</dbReference>
<comment type="caution">
    <text evidence="2">The sequence shown here is derived from an EMBL/GenBank/DDBJ whole genome shotgun (WGS) entry which is preliminary data.</text>
</comment>
<organism evidence="2 3">
    <name type="scientific">Exilibacterium tricleocarpae</name>
    <dbReference type="NCBI Taxonomy" id="2591008"/>
    <lineage>
        <taxon>Bacteria</taxon>
        <taxon>Pseudomonadati</taxon>
        <taxon>Pseudomonadota</taxon>
        <taxon>Gammaproteobacteria</taxon>
        <taxon>Cellvibrionales</taxon>
        <taxon>Cellvibrionaceae</taxon>
        <taxon>Exilibacterium</taxon>
    </lineage>
</organism>
<dbReference type="Proteomes" id="UP000319732">
    <property type="component" value="Unassembled WGS sequence"/>
</dbReference>
<accession>A0A545SZ38</accession>
<protein>
    <recommendedName>
        <fullName evidence="4">WD40 repeat domain-containing protein</fullName>
    </recommendedName>
</protein>
<proteinExistence type="predicted"/>
<name>A0A545SZ38_9GAMM</name>
<evidence type="ECO:0000256" key="1">
    <source>
        <dbReference type="SAM" id="SignalP"/>
    </source>
</evidence>
<feature type="chain" id="PRO_5022017371" description="WD40 repeat domain-containing protein" evidence="1">
    <location>
        <begin position="31"/>
        <end position="406"/>
    </location>
</feature>
<evidence type="ECO:0000313" key="3">
    <source>
        <dbReference type="Proteomes" id="UP000319732"/>
    </source>
</evidence>
<evidence type="ECO:0008006" key="4">
    <source>
        <dbReference type="Google" id="ProtNLM"/>
    </source>
</evidence>
<keyword evidence="1" id="KW-0732">Signal</keyword>